<reference evidence="1 2" key="2">
    <citation type="submission" date="2018-11" db="EMBL/GenBank/DDBJ databases">
        <authorList>
            <consortium name="Pathogen Informatics"/>
        </authorList>
    </citation>
    <scope>NUCLEOTIDE SEQUENCE [LARGE SCALE GENOMIC DNA]</scope>
</reference>
<protein>
    <submittedName>
        <fullName evidence="3">Ovule protein</fullName>
    </submittedName>
</protein>
<dbReference type="WBParaSite" id="TCNE_0000979201-mRNA-1">
    <property type="protein sequence ID" value="TCNE_0000979201-mRNA-1"/>
    <property type="gene ID" value="TCNE_0000979201"/>
</dbReference>
<accession>A0A183UMS2</accession>
<name>A0A183UMS2_TOXCA</name>
<dbReference type="EMBL" id="UYWY01020286">
    <property type="protein sequence ID" value="VDM41113.1"/>
    <property type="molecule type" value="Genomic_DNA"/>
</dbReference>
<evidence type="ECO:0000313" key="1">
    <source>
        <dbReference type="EMBL" id="VDM41113.1"/>
    </source>
</evidence>
<dbReference type="Proteomes" id="UP000050794">
    <property type="component" value="Unassembled WGS sequence"/>
</dbReference>
<evidence type="ECO:0000313" key="3">
    <source>
        <dbReference type="WBParaSite" id="TCNE_0000979201-mRNA-1"/>
    </source>
</evidence>
<reference evidence="3" key="1">
    <citation type="submission" date="2016-06" db="UniProtKB">
        <authorList>
            <consortium name="WormBaseParasite"/>
        </authorList>
    </citation>
    <scope>IDENTIFICATION</scope>
</reference>
<evidence type="ECO:0000313" key="2">
    <source>
        <dbReference type="Proteomes" id="UP000050794"/>
    </source>
</evidence>
<gene>
    <name evidence="1" type="ORF">TCNE_LOCUS9792</name>
</gene>
<keyword evidence="2" id="KW-1185">Reference proteome</keyword>
<sequence>MEAIVECDGIKEDDDDNDKSIHCEKQRKRITLTGRIKSYQGPIQVTMSLVESENRTRADAVIYKQTATSSQRTKNE</sequence>
<proteinExistence type="predicted"/>
<dbReference type="AlphaFoldDB" id="A0A183UMS2"/>
<organism evidence="2 3">
    <name type="scientific">Toxocara canis</name>
    <name type="common">Canine roundworm</name>
    <dbReference type="NCBI Taxonomy" id="6265"/>
    <lineage>
        <taxon>Eukaryota</taxon>
        <taxon>Metazoa</taxon>
        <taxon>Ecdysozoa</taxon>
        <taxon>Nematoda</taxon>
        <taxon>Chromadorea</taxon>
        <taxon>Rhabditida</taxon>
        <taxon>Spirurina</taxon>
        <taxon>Ascaridomorpha</taxon>
        <taxon>Ascaridoidea</taxon>
        <taxon>Toxocaridae</taxon>
        <taxon>Toxocara</taxon>
    </lineage>
</organism>